<protein>
    <recommendedName>
        <fullName evidence="3">Heterokaryon incompatibility domain-containing protein</fullName>
    </recommendedName>
</protein>
<dbReference type="EMBL" id="CP034204">
    <property type="protein sequence ID" value="QBZ54917.1"/>
    <property type="molecule type" value="Genomic_DNA"/>
</dbReference>
<reference evidence="1 2" key="1">
    <citation type="journal article" date="2019" name="Mol. Biol. Evol.">
        <title>Blast fungal genomes show frequent chromosomal changes, gene gains and losses, and effector gene turnover.</title>
        <authorList>
            <person name="Gomez Luciano L.B."/>
            <person name="Jason Tsai I."/>
            <person name="Chuma I."/>
            <person name="Tosa Y."/>
            <person name="Chen Y.H."/>
            <person name="Li J.Y."/>
            <person name="Li M.Y."/>
            <person name="Jade Lu M.Y."/>
            <person name="Nakayashiki H."/>
            <person name="Li W.H."/>
        </authorList>
    </citation>
    <scope>NUCLEOTIDE SEQUENCE [LARGE SCALE GENOMIC DNA]</scope>
    <source>
        <strain evidence="1">MZ5-1-6</strain>
    </source>
</reference>
<accession>A0A4P7MXY9</accession>
<dbReference type="Proteomes" id="UP000294847">
    <property type="component" value="Chromosome 1"/>
</dbReference>
<sequence>MKSQTKYRLPLAIQRLSNITPYSYFSPKPDPSNFPNLFRRCVGDCQTKHRGNAQSTRVPATQRRGEYLTSSTPRCYFGNCREGCGKVHISPLATAGRRQRHPNLGEKTQTNCTGDIPLASLPQILQEFAEIRSWLGVRYPLIEPLCVYQDSAADRKQEASIMGDTYGGVLINMAATDAGAAGGWDDYAAARTGPPVGRSSRHGRGPVVIAGVIRLPAVPGQYCGYLEERRFSAKNLTTFSQRFCDCVVMAKQCWRRWVCLQYTAPWAMPNWC</sequence>
<evidence type="ECO:0008006" key="3">
    <source>
        <dbReference type="Google" id="ProtNLM"/>
    </source>
</evidence>
<evidence type="ECO:0000313" key="1">
    <source>
        <dbReference type="EMBL" id="QBZ54917.1"/>
    </source>
</evidence>
<evidence type="ECO:0000313" key="2">
    <source>
        <dbReference type="Proteomes" id="UP000294847"/>
    </source>
</evidence>
<gene>
    <name evidence="1" type="ORF">PoMZ_10629</name>
</gene>
<dbReference type="AlphaFoldDB" id="A0A4P7MXY9"/>
<name>A0A4P7MXY9_PYROR</name>
<proteinExistence type="predicted"/>
<organism evidence="1 2">
    <name type="scientific">Pyricularia oryzae</name>
    <name type="common">Rice blast fungus</name>
    <name type="synonym">Magnaporthe oryzae</name>
    <dbReference type="NCBI Taxonomy" id="318829"/>
    <lineage>
        <taxon>Eukaryota</taxon>
        <taxon>Fungi</taxon>
        <taxon>Dikarya</taxon>
        <taxon>Ascomycota</taxon>
        <taxon>Pezizomycotina</taxon>
        <taxon>Sordariomycetes</taxon>
        <taxon>Sordariomycetidae</taxon>
        <taxon>Magnaporthales</taxon>
        <taxon>Pyriculariaceae</taxon>
        <taxon>Pyricularia</taxon>
    </lineage>
</organism>